<dbReference type="SUPFAM" id="SSF53448">
    <property type="entry name" value="Nucleotide-diphospho-sugar transferases"/>
    <property type="match status" value="1"/>
</dbReference>
<dbReference type="InterPro" id="IPR049577">
    <property type="entry name" value="GMPP_N"/>
</dbReference>
<dbReference type="Proteomes" id="UP000431744">
    <property type="component" value="Unassembled WGS sequence"/>
</dbReference>
<dbReference type="OrthoDB" id="9806359at2"/>
<evidence type="ECO:0000259" key="1">
    <source>
        <dbReference type="Pfam" id="PF00483"/>
    </source>
</evidence>
<dbReference type="Pfam" id="PF22640">
    <property type="entry name" value="ManC_GMP_beta-helix"/>
    <property type="match status" value="1"/>
</dbReference>
<keyword evidence="3" id="KW-0808">Transferase</keyword>
<proteinExistence type="predicted"/>
<keyword evidence="4" id="KW-1185">Reference proteome</keyword>
<dbReference type="CDD" id="cd02509">
    <property type="entry name" value="GDP-M1P_Guanylyltransferase"/>
    <property type="match status" value="1"/>
</dbReference>
<feature type="domain" description="MannoseP isomerase/GMP-like beta-helix" evidence="2">
    <location>
        <begin position="319"/>
        <end position="372"/>
    </location>
</feature>
<evidence type="ECO:0000313" key="4">
    <source>
        <dbReference type="Proteomes" id="UP000431744"/>
    </source>
</evidence>
<reference evidence="3 4" key="1">
    <citation type="submission" date="2019-09" db="EMBL/GenBank/DDBJ databases">
        <title>Phylogeny of genus Pseudoclavibacter and closely related genus.</title>
        <authorList>
            <person name="Li Y."/>
        </authorList>
    </citation>
    <scope>NUCLEOTIDE SEQUENCE [LARGE SCALE GENOMIC DNA]</scope>
    <source>
        <strain evidence="3 4">EGI 60007</strain>
    </source>
</reference>
<protein>
    <submittedName>
        <fullName evidence="3">Mannose-1-phosphate guanylyltransferase</fullName>
    </submittedName>
</protein>
<dbReference type="PANTHER" id="PTHR46390">
    <property type="entry name" value="MANNOSE-1-PHOSPHATE GUANYLYLTRANSFERASE"/>
    <property type="match status" value="1"/>
</dbReference>
<dbReference type="InterPro" id="IPR005835">
    <property type="entry name" value="NTP_transferase_dom"/>
</dbReference>
<dbReference type="Pfam" id="PF00483">
    <property type="entry name" value="NTP_transferase"/>
    <property type="match status" value="1"/>
</dbReference>
<evidence type="ECO:0000313" key="3">
    <source>
        <dbReference type="EMBL" id="KAB1648179.1"/>
    </source>
</evidence>
<dbReference type="Gene3D" id="3.90.550.10">
    <property type="entry name" value="Spore Coat Polysaccharide Biosynthesis Protein SpsA, Chain A"/>
    <property type="match status" value="1"/>
</dbReference>
<dbReference type="InterPro" id="IPR029044">
    <property type="entry name" value="Nucleotide-diphossugar_trans"/>
</dbReference>
<dbReference type="GO" id="GO:0004475">
    <property type="term" value="F:mannose-1-phosphate guanylyltransferase (GTP) activity"/>
    <property type="evidence" value="ECO:0007669"/>
    <property type="project" value="InterPro"/>
</dbReference>
<dbReference type="RefSeq" id="WP_158029374.1">
    <property type="nucleotide sequence ID" value="NZ_BMHG01000001.1"/>
</dbReference>
<dbReference type="GO" id="GO:0009298">
    <property type="term" value="P:GDP-mannose biosynthetic process"/>
    <property type="evidence" value="ECO:0007669"/>
    <property type="project" value="TreeGrafter"/>
</dbReference>
<dbReference type="SUPFAM" id="SSF159283">
    <property type="entry name" value="Guanosine diphospho-D-mannose pyrophosphorylase/mannose-6-phosphate isomerase linker domain"/>
    <property type="match status" value="1"/>
</dbReference>
<sequence>MHSPSDRSPADRFYGVIPAGGVGSRLWPLSRASSPKFLRDVTGQGATLLRGTWDRIVPLCEASRMLVVTGCSHAAEVRRQLPELADANVVLEREGRDSTAAIGLAAAILVRRDPDAIIGSFAADHLIGNEVRFRAAVREAIAAADTGRIITLGIQPYEPSTAFGYIRTGAPLAVDGAPSARSVDAFVEKPSLAKARTYLSSGEYLWNAGMFIGRADALLAAIEASTPDLASGLAEIADAWTTPERDAVTERIWPGLQKIAIDYSVAEPLAAEGRLAVIPGYFQWDDVGDFASVSRLAQAELARSGSASEIAVMGTDERNVVAVDASGLVVAETDRVIALAGIHDAVVVDTPDALLVTTRGKAQSVKQIVDALKTAGHSATV</sequence>
<evidence type="ECO:0000259" key="2">
    <source>
        <dbReference type="Pfam" id="PF22640"/>
    </source>
</evidence>
<organism evidence="3 4">
    <name type="scientific">Pseudoclavibacter endophyticus</name>
    <dbReference type="NCBI Taxonomy" id="1778590"/>
    <lineage>
        <taxon>Bacteria</taxon>
        <taxon>Bacillati</taxon>
        <taxon>Actinomycetota</taxon>
        <taxon>Actinomycetes</taxon>
        <taxon>Micrococcales</taxon>
        <taxon>Microbacteriaceae</taxon>
        <taxon>Pseudoclavibacter</taxon>
    </lineage>
</organism>
<keyword evidence="3" id="KW-0548">Nucleotidyltransferase</keyword>
<accession>A0A6H9WKA5</accession>
<dbReference type="AlphaFoldDB" id="A0A6H9WKA5"/>
<feature type="domain" description="Nucleotidyl transferase" evidence="1">
    <location>
        <begin position="15"/>
        <end position="298"/>
    </location>
</feature>
<dbReference type="EMBL" id="WBJY01000002">
    <property type="protein sequence ID" value="KAB1648179.1"/>
    <property type="molecule type" value="Genomic_DNA"/>
</dbReference>
<comment type="caution">
    <text evidence="3">The sequence shown here is derived from an EMBL/GenBank/DDBJ whole genome shotgun (WGS) entry which is preliminary data.</text>
</comment>
<dbReference type="PANTHER" id="PTHR46390:SF1">
    <property type="entry name" value="MANNOSE-1-PHOSPHATE GUANYLYLTRANSFERASE"/>
    <property type="match status" value="1"/>
</dbReference>
<dbReference type="InterPro" id="IPR054566">
    <property type="entry name" value="ManC/GMP-like_b-helix"/>
</dbReference>
<gene>
    <name evidence="3" type="ORF">F8O04_10710</name>
</gene>
<dbReference type="InterPro" id="IPR051161">
    <property type="entry name" value="Mannose-6P_isomerase_type2"/>
</dbReference>
<name>A0A6H9WKA5_9MICO</name>